<sequence length="64" mass="7361">MASLRSCWQPDGPFYLFPEVSEPTMGSDPFRLNFSNNMESNLNKWKTKSNPESDLALDYCPCRP</sequence>
<gene>
    <name evidence="1" type="ORF">PVK06_009825</name>
</gene>
<name>A0ABR0QPT5_GOSAR</name>
<reference evidence="1 2" key="1">
    <citation type="submission" date="2023-03" db="EMBL/GenBank/DDBJ databases">
        <title>WGS of Gossypium arboreum.</title>
        <authorList>
            <person name="Yu D."/>
        </authorList>
    </citation>
    <scope>NUCLEOTIDE SEQUENCE [LARGE SCALE GENOMIC DNA]</scope>
    <source>
        <tissue evidence="1">Leaf</tissue>
    </source>
</reference>
<evidence type="ECO:0000313" key="2">
    <source>
        <dbReference type="Proteomes" id="UP001358586"/>
    </source>
</evidence>
<accession>A0ABR0QPT5</accession>
<comment type="caution">
    <text evidence="1">The sequence shown here is derived from an EMBL/GenBank/DDBJ whole genome shotgun (WGS) entry which is preliminary data.</text>
</comment>
<evidence type="ECO:0000313" key="1">
    <source>
        <dbReference type="EMBL" id="KAK5840917.1"/>
    </source>
</evidence>
<protein>
    <submittedName>
        <fullName evidence="1">Uncharacterized protein</fullName>
    </submittedName>
</protein>
<dbReference type="EMBL" id="JARKNE010000003">
    <property type="protein sequence ID" value="KAK5840917.1"/>
    <property type="molecule type" value="Genomic_DNA"/>
</dbReference>
<proteinExistence type="predicted"/>
<organism evidence="1 2">
    <name type="scientific">Gossypium arboreum</name>
    <name type="common">Tree cotton</name>
    <name type="synonym">Gossypium nanking</name>
    <dbReference type="NCBI Taxonomy" id="29729"/>
    <lineage>
        <taxon>Eukaryota</taxon>
        <taxon>Viridiplantae</taxon>
        <taxon>Streptophyta</taxon>
        <taxon>Embryophyta</taxon>
        <taxon>Tracheophyta</taxon>
        <taxon>Spermatophyta</taxon>
        <taxon>Magnoliopsida</taxon>
        <taxon>eudicotyledons</taxon>
        <taxon>Gunneridae</taxon>
        <taxon>Pentapetalae</taxon>
        <taxon>rosids</taxon>
        <taxon>malvids</taxon>
        <taxon>Malvales</taxon>
        <taxon>Malvaceae</taxon>
        <taxon>Malvoideae</taxon>
        <taxon>Gossypium</taxon>
    </lineage>
</organism>
<keyword evidence="2" id="KW-1185">Reference proteome</keyword>
<dbReference type="Proteomes" id="UP001358586">
    <property type="component" value="Chromosome 3"/>
</dbReference>